<protein>
    <recommendedName>
        <fullName evidence="2">histidine kinase</fullName>
        <ecNumber evidence="2">2.7.13.3</ecNumber>
    </recommendedName>
</protein>
<dbReference type="PANTHER" id="PTHR43711">
    <property type="entry name" value="TWO-COMPONENT HISTIDINE KINASE"/>
    <property type="match status" value="1"/>
</dbReference>
<evidence type="ECO:0000313" key="10">
    <source>
        <dbReference type="EMBL" id="PJZ72161.1"/>
    </source>
</evidence>
<dbReference type="Proteomes" id="UP000231990">
    <property type="component" value="Unassembled WGS sequence"/>
</dbReference>
<dbReference type="InterPro" id="IPR036097">
    <property type="entry name" value="HisK_dim/P_sf"/>
</dbReference>
<dbReference type="Gene3D" id="1.10.287.130">
    <property type="match status" value="1"/>
</dbReference>
<feature type="transmembrane region" description="Helical" evidence="7">
    <location>
        <begin position="213"/>
        <end position="234"/>
    </location>
</feature>
<dbReference type="Pfam" id="PF02518">
    <property type="entry name" value="HATPase_c"/>
    <property type="match status" value="1"/>
</dbReference>
<dbReference type="Proteomes" id="UP000231962">
    <property type="component" value="Unassembled WGS sequence"/>
</dbReference>
<evidence type="ECO:0000256" key="6">
    <source>
        <dbReference type="ARBA" id="ARBA00023012"/>
    </source>
</evidence>
<keyword evidence="7" id="KW-1133">Transmembrane helix</keyword>
<dbReference type="InterPro" id="IPR004358">
    <property type="entry name" value="Sig_transdc_His_kin-like_C"/>
</dbReference>
<dbReference type="CDD" id="cd00082">
    <property type="entry name" value="HisKA"/>
    <property type="match status" value="1"/>
</dbReference>
<dbReference type="SUPFAM" id="SSF47384">
    <property type="entry name" value="Homodimeric domain of signal transducing histidine kinase"/>
    <property type="match status" value="1"/>
</dbReference>
<keyword evidence="11" id="KW-1185">Reference proteome</keyword>
<sequence length="675" mass="76247">MFFLTPKHKIALIFSIGLFLSISCSGDRPEETPRVVNGVLDLRGKGLKAFPLISLDGNWEFQNGLIKPEEFDAKIGINVPRFIKVPGAWNSFLVNGQEHGGEGTGSYRLTIWLDPGDEIFAIQVNDVSTAYQVFLNNKLIYENGKTGESREKMTPSYKHPVIVFPLEKRVNSESIILQFNVSNYYHITGGLRKSIQFGQAKSIISAKEWEASLGWLIFGSTFVMGLYHLALFFMRRVDQSALWFGLFCMDVSIRTFFTGSVFAYELFSDSYWILIHKLDILSFVFALPLCTLFLSSIFPREFHKNALLIFIFLGLLFTGIVVVFSSSTYMFLIQGYQLIVGCSIPYMLYVIITAIVRKREGAILFLLGGSILLVTTVNDILNQGLVIKTAYLANWGLLGFLFSQTTLLSIRFTNAFIRLEELQKSLEHKVMTRTRELEEAKKIAENANSLKDTFISLVTHDLRSPIANVIGVLQLIQRDYETLDDESLLGWLERTEKISIQSLEMISTLLDLNRLRSGSFPIERATIYVYPEIENVLSKLWSQAKSKNINITNHVPVDLQMYTDRTLFAEIFVNLLSNAIKFCRENDSIKIECTQKSDSMEFLISDTGVGIPGELIPVLFSPEVKSTRLGTKNETGTGLGLPLVYSIIQAFNGKISVQSEIDRGTTFLFSIPQHY</sequence>
<evidence type="ECO:0000256" key="5">
    <source>
        <dbReference type="ARBA" id="ARBA00022777"/>
    </source>
</evidence>
<dbReference type="InterPro" id="IPR003594">
    <property type="entry name" value="HATPase_dom"/>
</dbReference>
<dbReference type="InterPro" id="IPR005467">
    <property type="entry name" value="His_kinase_dom"/>
</dbReference>
<accession>A0A2M9ZJG8</accession>
<dbReference type="PROSITE" id="PS50109">
    <property type="entry name" value="HIS_KIN"/>
    <property type="match status" value="1"/>
</dbReference>
<dbReference type="InterPro" id="IPR003661">
    <property type="entry name" value="HisK_dim/P_dom"/>
</dbReference>
<keyword evidence="6" id="KW-0902">Two-component regulatory system</keyword>
<dbReference type="PROSITE" id="PS51257">
    <property type="entry name" value="PROKAR_LIPOPROTEIN"/>
    <property type="match status" value="1"/>
</dbReference>
<dbReference type="InterPro" id="IPR008979">
    <property type="entry name" value="Galactose-bd-like_sf"/>
</dbReference>
<dbReference type="EMBL" id="NPDZ01000012">
    <property type="protein sequence ID" value="PJZ72161.1"/>
    <property type="molecule type" value="Genomic_DNA"/>
</dbReference>
<evidence type="ECO:0000256" key="7">
    <source>
        <dbReference type="SAM" id="Phobius"/>
    </source>
</evidence>
<dbReference type="Gene3D" id="2.60.120.260">
    <property type="entry name" value="Galactose-binding domain-like"/>
    <property type="match status" value="1"/>
</dbReference>
<dbReference type="EC" id="2.7.13.3" evidence="2"/>
<keyword evidence="3" id="KW-0597">Phosphoprotein</keyword>
<dbReference type="InterPro" id="IPR011623">
    <property type="entry name" value="7TMR_DISM_rcpt_extracell_dom1"/>
</dbReference>
<feature type="transmembrane region" description="Helical" evidence="7">
    <location>
        <begin position="241"/>
        <end position="264"/>
    </location>
</feature>
<dbReference type="Gene3D" id="3.30.565.10">
    <property type="entry name" value="Histidine kinase-like ATPase, C-terminal domain"/>
    <property type="match status" value="1"/>
</dbReference>
<keyword evidence="7" id="KW-0472">Membrane</keyword>
<name>A0A2M9ZJG8_9LEPT</name>
<gene>
    <name evidence="9" type="ORF">CH360_14020</name>
    <name evidence="10" type="ORF">CH373_15560</name>
</gene>
<dbReference type="SUPFAM" id="SSF49785">
    <property type="entry name" value="Galactose-binding domain-like"/>
    <property type="match status" value="1"/>
</dbReference>
<dbReference type="PRINTS" id="PR00344">
    <property type="entry name" value="BCTRLSENSOR"/>
</dbReference>
<feature type="transmembrane region" description="Helical" evidence="7">
    <location>
        <begin position="270"/>
        <end position="294"/>
    </location>
</feature>
<dbReference type="PANTHER" id="PTHR43711:SF31">
    <property type="entry name" value="HISTIDINE KINASE"/>
    <property type="match status" value="1"/>
</dbReference>
<comment type="caution">
    <text evidence="10">The sequence shown here is derived from an EMBL/GenBank/DDBJ whole genome shotgun (WGS) entry which is preliminary data.</text>
</comment>
<dbReference type="GO" id="GO:0000155">
    <property type="term" value="F:phosphorelay sensor kinase activity"/>
    <property type="evidence" value="ECO:0007669"/>
    <property type="project" value="InterPro"/>
</dbReference>
<evidence type="ECO:0000259" key="8">
    <source>
        <dbReference type="PROSITE" id="PS50109"/>
    </source>
</evidence>
<dbReference type="Pfam" id="PF00512">
    <property type="entry name" value="HisKA"/>
    <property type="match status" value="1"/>
</dbReference>
<keyword evidence="7" id="KW-0812">Transmembrane</keyword>
<proteinExistence type="predicted"/>
<feature type="domain" description="Histidine kinase" evidence="8">
    <location>
        <begin position="457"/>
        <end position="675"/>
    </location>
</feature>
<keyword evidence="4" id="KW-0808">Transferase</keyword>
<dbReference type="InterPro" id="IPR050736">
    <property type="entry name" value="Sensor_HK_Regulatory"/>
</dbReference>
<dbReference type="OrthoDB" id="9809348at2"/>
<evidence type="ECO:0000256" key="2">
    <source>
        <dbReference type="ARBA" id="ARBA00012438"/>
    </source>
</evidence>
<keyword evidence="5 10" id="KW-0418">Kinase</keyword>
<organism evidence="10 12">
    <name type="scientific">Leptospira perolatii</name>
    <dbReference type="NCBI Taxonomy" id="2023191"/>
    <lineage>
        <taxon>Bacteria</taxon>
        <taxon>Pseudomonadati</taxon>
        <taxon>Spirochaetota</taxon>
        <taxon>Spirochaetia</taxon>
        <taxon>Leptospirales</taxon>
        <taxon>Leptospiraceae</taxon>
        <taxon>Leptospira</taxon>
    </lineage>
</organism>
<dbReference type="SMART" id="SM00388">
    <property type="entry name" value="HisKA"/>
    <property type="match status" value="1"/>
</dbReference>
<dbReference type="SMART" id="SM00387">
    <property type="entry name" value="HATPase_c"/>
    <property type="match status" value="1"/>
</dbReference>
<evidence type="ECO:0000313" key="9">
    <source>
        <dbReference type="EMBL" id="PJZ68830.1"/>
    </source>
</evidence>
<dbReference type="Pfam" id="PF07695">
    <property type="entry name" value="7TMR-DISM_7TM"/>
    <property type="match status" value="1"/>
</dbReference>
<evidence type="ECO:0000256" key="3">
    <source>
        <dbReference type="ARBA" id="ARBA00022553"/>
    </source>
</evidence>
<reference evidence="11 12" key="1">
    <citation type="submission" date="2017-07" db="EMBL/GenBank/DDBJ databases">
        <title>Leptospira spp. isolated from tropical soils.</title>
        <authorList>
            <person name="Thibeaux R."/>
            <person name="Iraola G."/>
            <person name="Ferres I."/>
            <person name="Bierque E."/>
            <person name="Girault D."/>
            <person name="Soupe-Gilbert M.-E."/>
            <person name="Picardeau M."/>
            <person name="Goarant C."/>
        </authorList>
    </citation>
    <scope>NUCLEOTIDE SEQUENCE [LARGE SCALE GENOMIC DNA]</scope>
    <source>
        <strain evidence="10 12">FH1-B-B1</strain>
        <strain evidence="9 11">FH1-B-C1</strain>
    </source>
</reference>
<evidence type="ECO:0000313" key="12">
    <source>
        <dbReference type="Proteomes" id="UP000231990"/>
    </source>
</evidence>
<dbReference type="CDD" id="cd00075">
    <property type="entry name" value="HATPase"/>
    <property type="match status" value="1"/>
</dbReference>
<evidence type="ECO:0000256" key="1">
    <source>
        <dbReference type="ARBA" id="ARBA00000085"/>
    </source>
</evidence>
<feature type="transmembrane region" description="Helical" evidence="7">
    <location>
        <begin position="306"/>
        <end position="332"/>
    </location>
</feature>
<dbReference type="InterPro" id="IPR036890">
    <property type="entry name" value="HATPase_C_sf"/>
</dbReference>
<evidence type="ECO:0000256" key="4">
    <source>
        <dbReference type="ARBA" id="ARBA00022679"/>
    </source>
</evidence>
<evidence type="ECO:0000313" key="11">
    <source>
        <dbReference type="Proteomes" id="UP000231962"/>
    </source>
</evidence>
<feature type="transmembrane region" description="Helical" evidence="7">
    <location>
        <begin position="393"/>
        <end position="417"/>
    </location>
</feature>
<feature type="transmembrane region" description="Helical" evidence="7">
    <location>
        <begin position="338"/>
        <end position="356"/>
    </location>
</feature>
<feature type="transmembrane region" description="Helical" evidence="7">
    <location>
        <begin position="363"/>
        <end position="381"/>
    </location>
</feature>
<dbReference type="AlphaFoldDB" id="A0A2M9ZJG8"/>
<dbReference type="EMBL" id="NPDY01000015">
    <property type="protein sequence ID" value="PJZ68830.1"/>
    <property type="molecule type" value="Genomic_DNA"/>
</dbReference>
<comment type="catalytic activity">
    <reaction evidence="1">
        <text>ATP + protein L-histidine = ADP + protein N-phospho-L-histidine.</text>
        <dbReference type="EC" id="2.7.13.3"/>
    </reaction>
</comment>
<dbReference type="SUPFAM" id="SSF55874">
    <property type="entry name" value="ATPase domain of HSP90 chaperone/DNA topoisomerase II/histidine kinase"/>
    <property type="match status" value="1"/>
</dbReference>